<reference evidence="3" key="1">
    <citation type="journal article" date="2021" name="Front. Plant Sci.">
        <title>Chromosome-Scale Genome Assembly for Chinese Sour Jujube and Insights Into Its Genome Evolution and Domestication Signature.</title>
        <authorList>
            <person name="Shen L.-Y."/>
            <person name="Luo H."/>
            <person name="Wang X.-L."/>
            <person name="Wang X.-M."/>
            <person name="Qiu X.-J."/>
            <person name="Liu H."/>
            <person name="Zhou S.-S."/>
            <person name="Jia K.-H."/>
            <person name="Nie S."/>
            <person name="Bao Y.-T."/>
            <person name="Zhang R.-G."/>
            <person name="Yun Q.-Z."/>
            <person name="Chai Y.-H."/>
            <person name="Lu J.-Y."/>
            <person name="Li Y."/>
            <person name="Zhao S.-W."/>
            <person name="Mao J.-F."/>
            <person name="Jia S.-G."/>
            <person name="Mao Y.-M."/>
        </authorList>
    </citation>
    <scope>NUCLEOTIDE SEQUENCE</scope>
    <source>
        <strain evidence="3">AT0</strain>
        <tissue evidence="3">Leaf</tissue>
    </source>
</reference>
<comment type="caution">
    <text evidence="3">The sequence shown here is derived from an EMBL/GenBank/DDBJ whole genome shotgun (WGS) entry which is preliminary data.</text>
</comment>
<evidence type="ECO:0000313" key="3">
    <source>
        <dbReference type="EMBL" id="KAH7521411.1"/>
    </source>
</evidence>
<name>A0A978V228_ZIZJJ</name>
<feature type="signal peptide" evidence="2">
    <location>
        <begin position="1"/>
        <end position="24"/>
    </location>
</feature>
<protein>
    <submittedName>
        <fullName evidence="3">Uncharacterized protein</fullName>
    </submittedName>
</protein>
<proteinExistence type="predicted"/>
<evidence type="ECO:0000256" key="1">
    <source>
        <dbReference type="SAM" id="MobiDB-lite"/>
    </source>
</evidence>
<organism evidence="3 4">
    <name type="scientific">Ziziphus jujuba var. spinosa</name>
    <dbReference type="NCBI Taxonomy" id="714518"/>
    <lineage>
        <taxon>Eukaryota</taxon>
        <taxon>Viridiplantae</taxon>
        <taxon>Streptophyta</taxon>
        <taxon>Embryophyta</taxon>
        <taxon>Tracheophyta</taxon>
        <taxon>Spermatophyta</taxon>
        <taxon>Magnoliopsida</taxon>
        <taxon>eudicotyledons</taxon>
        <taxon>Gunneridae</taxon>
        <taxon>Pentapetalae</taxon>
        <taxon>rosids</taxon>
        <taxon>fabids</taxon>
        <taxon>Rosales</taxon>
        <taxon>Rhamnaceae</taxon>
        <taxon>Paliureae</taxon>
        <taxon>Ziziphus</taxon>
    </lineage>
</organism>
<accession>A0A978V228</accession>
<dbReference type="AlphaFoldDB" id="A0A978V228"/>
<gene>
    <name evidence="3" type="ORF">FEM48_Zijuj07G0030100</name>
</gene>
<sequence length="78" mass="8467">MTFPKLFIVTTAIILLIFSAVATAMLQDAKLNLNLGRRVLSVANQRPHHQHDSDLYRAPPYDGTQDPPSPGGFVPPAG</sequence>
<feature type="chain" id="PRO_5037448413" evidence="2">
    <location>
        <begin position="25"/>
        <end position="78"/>
    </location>
</feature>
<dbReference type="Proteomes" id="UP000813462">
    <property type="component" value="Unassembled WGS sequence"/>
</dbReference>
<evidence type="ECO:0000256" key="2">
    <source>
        <dbReference type="SAM" id="SignalP"/>
    </source>
</evidence>
<feature type="region of interest" description="Disordered" evidence="1">
    <location>
        <begin position="44"/>
        <end position="78"/>
    </location>
</feature>
<keyword evidence="2" id="KW-0732">Signal</keyword>
<evidence type="ECO:0000313" key="4">
    <source>
        <dbReference type="Proteomes" id="UP000813462"/>
    </source>
</evidence>
<dbReference type="EMBL" id="JAEACU010000007">
    <property type="protein sequence ID" value="KAH7521411.1"/>
    <property type="molecule type" value="Genomic_DNA"/>
</dbReference>